<sequence length="1980" mass="213276">MDDSAATGPAENGAGHNSITEEKLKAAAVRSKLRIQLTPRGNLNLKRLSEKTPLKTGDGKSAYNNSETSAPKNAGFKSARAASKMARISIGKILRSFLASVEALATDQEDFKADQEAEEPSDTIQFAGYLAAVKAAIDAEPNTDFNLDKVDAARFSVTIEGERASPSVSTENDAKGVESEKLVESGSRSETGDDVSARSDHEVELDATGFVEKPDTVQQNDENEVVKELLNGESLSDDEKEKDTSAVPKAIRRGRPRKTEIFVEQTHLEVACEEGTHEATDTIGAKLVDSDQRDEGQQLPLEEVRIPALRGRGRPRKSELVLTTGAELPRSNLPHTKKERHDDLSVSESELIGLDAETPGPRRGPPRKSETVEMSGEETVRHRQSATQEKVEKKRRGRPPKKSSIGKTRWEKSAGFLKERKYGRSGKAKESYDATNDAALEDIRAIEELSAAAREEMENEIQRSKQAFPEKEKPRRGRPPKKKKSTTLPEIQVADEIATTTHSARQQIPELTRDFLSSDSQITVESDATQEIYVTSIGKHYEGLDYDTTVDERGEEPEVVVRTVKRGRPRKGENRHDKRPDINLIEGEGAFRRGRSFKLSTDDQAPSSASHGISEYNNIQLANEPFLNRKDGSEGATLRTTPGKRGRPKKFTAENDVDRLRKAEEQMESANPELVKRNIGRPRKTTKESQIENRVVKKRGRPSKISLGVFLGGLSDTEPEDDNAVALYEPAQPKKRGRPPKKRLESSVRNSTEVTSDREPSLAKPKAPKRRGRRPGKNGNALAVNKNKTNEDAEYMSLPEAIAPKKRGRPPKKSLQTLQDERLPSSKAASEDAKDVPLINTEIPKWLDRPPKHAIAASISLGVLASTSNEEEPRVSTEGQPKRRGRPPKNKQSVMDRATIESAGSDVDVPKRRGRSSMAGKPDVTFSPSKDESGTAFSDTTGKGNVANGTSLTDDSAVTDNEKETITPRRRGRPPLTEEQKQARLAQKLAPKGRGKKNVLKVSLPVPIRPRSEREADDKRNDESTIEAAGFSQKDGLEEGSVSTILESPAGGSPLRTGIRSADGSLAGSPPLLEAGSGSPKRILDTRVPESQTRKVTVKVVTKKQPIRVSRGSDTDTAEETLDEEEHLRQLEQKLSSAPPTPLGASPPRTQQIAVSIGSPRQAAQDSGDEPQSKKQKMDDRSIPKVPLFEAPTIMQGKRERKRKVMDDFEDSSDLFARGAITSKANDAVTESEAPLDEAGPAFNKKPDVIVVTRPTVMSPPASASGLARPFAIAQKAPTPTVNVVVPSMVAPPIVVQPTSSSSNVTSQPLQVQIPTSQVTMSLPVQVQTSTSGTTRPVVITVPANGLRSPMGSGIMKTIVMNKVVHRPLVSTPGQPGNIRLAGAAVQANVSTTGLAGKTGTPRVQVVTARPPSVKMFPCAVRPTGLTAGSTSSSVTPDTVVMRTSSITGSSTTSVPRVVTAAIRPSIIRGPRIITSISRPGAPRLLAPTGSTAQGQARLITMRPTISQAGSVQTLRQGTVTMLPTGGKLVVRTVSPSGSLVPPRPVVQQRQITVQATPSPPPPTTIVFTPGANAAKSSTPILVTRSPTIFTRPLATTVRSIGPPKFAQPQAQKPALEKLLPSSTTTSTSNTATVAADQHPAVQQLVTVHRKQPIQAQLPKATVERKQPPPKKPLVQQMRKPVSAKILASPTVSVPVVSVAPIQSKAVDEATSAVEKLLQEPELPQPKLSKKPLTKKQKSMRKTDLIKTSTRSRRRGTDLQIDYNEDRMGAIAGADSETDSQEESPPSEELGSPDQPDDGESGVGQAPQDDIPVAVVEVFLSQNEVKLREVHSPTKQDLADISNQQQQQQQAQQQPTDGTSQTQAAEDHSVQPHHPQQATSTITGGQDAPEGFFTTEEGFVTGEVPTMLETIASANMATGGPSKVACGGLISSNDNAFAKALMSSDEALMARKKSVTNFASGASSSSGSSSKRKSNPMSRD</sequence>
<feature type="compositionally biased region" description="Polar residues" evidence="1">
    <location>
        <begin position="1874"/>
        <end position="1884"/>
    </location>
</feature>
<dbReference type="InterPro" id="IPR017956">
    <property type="entry name" value="AT_hook_DNA-bd_motif"/>
</dbReference>
<feature type="compositionally biased region" description="Basic and acidic residues" evidence="1">
    <location>
        <begin position="819"/>
        <end position="835"/>
    </location>
</feature>
<feature type="compositionally biased region" description="Basic residues" evidence="1">
    <location>
        <begin position="1728"/>
        <end position="1740"/>
    </location>
</feature>
<dbReference type="EnsemblMetazoa" id="XM_022802638">
    <property type="protein sequence ID" value="XP_022658373"/>
    <property type="gene ID" value="LOC111249152"/>
</dbReference>
<feature type="compositionally biased region" description="Basic and acidic residues" evidence="1">
    <location>
        <begin position="172"/>
        <end position="183"/>
    </location>
</feature>
<feature type="compositionally biased region" description="Basic residues" evidence="1">
    <location>
        <begin position="474"/>
        <end position="485"/>
    </location>
</feature>
<feature type="compositionally biased region" description="Basic and acidic residues" evidence="1">
    <location>
        <begin position="685"/>
        <end position="695"/>
    </location>
</feature>
<feature type="compositionally biased region" description="Polar residues" evidence="1">
    <location>
        <begin position="62"/>
        <end position="71"/>
    </location>
</feature>
<dbReference type="GeneID" id="111249152"/>
<feature type="compositionally biased region" description="Basic and acidic residues" evidence="1">
    <location>
        <begin position="454"/>
        <end position="473"/>
    </location>
</feature>
<dbReference type="PRINTS" id="PR00929">
    <property type="entry name" value="ATHOOK"/>
</dbReference>
<feature type="compositionally biased region" description="Basic and acidic residues" evidence="1">
    <location>
        <begin position="408"/>
        <end position="432"/>
    </location>
</feature>
<feature type="region of interest" description="Disordered" evidence="1">
    <location>
        <begin position="862"/>
        <end position="1186"/>
    </location>
</feature>
<feature type="region of interest" description="Disordered" evidence="1">
    <location>
        <begin position="565"/>
        <end position="836"/>
    </location>
</feature>
<feature type="compositionally biased region" description="Basic and acidic residues" evidence="1">
    <location>
        <begin position="1171"/>
        <end position="1183"/>
    </location>
</feature>
<dbReference type="RefSeq" id="XP_022658373.1">
    <property type="nucleotide sequence ID" value="XM_022802638.1"/>
</dbReference>
<feature type="compositionally biased region" description="Polar residues" evidence="1">
    <location>
        <begin position="1855"/>
        <end position="1864"/>
    </location>
</feature>
<evidence type="ECO:0000256" key="1">
    <source>
        <dbReference type="SAM" id="MobiDB-lite"/>
    </source>
</evidence>
<feature type="region of interest" description="Disordered" evidence="1">
    <location>
        <begin position="290"/>
        <end position="437"/>
    </location>
</feature>
<feature type="region of interest" description="Disordered" evidence="1">
    <location>
        <begin position="44"/>
        <end position="75"/>
    </location>
</feature>
<feature type="compositionally biased region" description="Basic and acidic residues" evidence="1">
    <location>
        <begin position="570"/>
        <end position="581"/>
    </location>
</feature>
<feature type="compositionally biased region" description="Acidic residues" evidence="1">
    <location>
        <begin position="1116"/>
        <end position="1125"/>
    </location>
</feature>
<dbReference type="GO" id="GO:0003677">
    <property type="term" value="F:DNA binding"/>
    <property type="evidence" value="ECO:0007669"/>
    <property type="project" value="InterPro"/>
</dbReference>
<feature type="region of interest" description="Disordered" evidence="1">
    <location>
        <begin position="1717"/>
        <end position="1810"/>
    </location>
</feature>
<feature type="region of interest" description="Disordered" evidence="1">
    <location>
        <begin position="1830"/>
        <end position="1893"/>
    </location>
</feature>
<dbReference type="KEGG" id="vde:111249152"/>
<dbReference type="SMART" id="SM00384">
    <property type="entry name" value="AT_hook"/>
    <property type="match status" value="11"/>
</dbReference>
<organism evidence="2 3">
    <name type="scientific">Varroa destructor</name>
    <name type="common">Honeybee mite</name>
    <dbReference type="NCBI Taxonomy" id="109461"/>
    <lineage>
        <taxon>Eukaryota</taxon>
        <taxon>Metazoa</taxon>
        <taxon>Ecdysozoa</taxon>
        <taxon>Arthropoda</taxon>
        <taxon>Chelicerata</taxon>
        <taxon>Arachnida</taxon>
        <taxon>Acari</taxon>
        <taxon>Parasitiformes</taxon>
        <taxon>Mesostigmata</taxon>
        <taxon>Gamasina</taxon>
        <taxon>Dermanyssoidea</taxon>
        <taxon>Varroidae</taxon>
        <taxon>Varroa</taxon>
    </lineage>
</organism>
<evidence type="ECO:0000313" key="2">
    <source>
        <dbReference type="EnsemblMetazoa" id="XP_022658373"/>
    </source>
</evidence>
<name>A0A7M7JYI8_VARDE</name>
<accession>A0A7M7JYI8</accession>
<feature type="region of interest" description="Disordered" evidence="1">
    <location>
        <begin position="1957"/>
        <end position="1980"/>
    </location>
</feature>
<evidence type="ECO:0000313" key="3">
    <source>
        <dbReference type="Proteomes" id="UP000594260"/>
    </source>
</evidence>
<feature type="compositionally biased region" description="Polar residues" evidence="1">
    <location>
        <begin position="935"/>
        <end position="959"/>
    </location>
</feature>
<feature type="compositionally biased region" description="Basic residues" evidence="1">
    <location>
        <begin position="766"/>
        <end position="776"/>
    </location>
</feature>
<feature type="compositionally biased region" description="Basic and acidic residues" evidence="1">
    <location>
        <begin position="651"/>
        <end position="665"/>
    </location>
</feature>
<protein>
    <submittedName>
        <fullName evidence="2">Uncharacterized protein</fullName>
    </submittedName>
</protein>
<feature type="region of interest" description="Disordered" evidence="1">
    <location>
        <begin position="454"/>
        <end position="508"/>
    </location>
</feature>
<reference evidence="2" key="1">
    <citation type="submission" date="2021-01" db="UniProtKB">
        <authorList>
            <consortium name="EnsemblMetazoa"/>
        </authorList>
    </citation>
    <scope>IDENTIFICATION</scope>
</reference>
<feature type="region of interest" description="Disordered" evidence="1">
    <location>
        <begin position="1"/>
        <end position="22"/>
    </location>
</feature>
<feature type="compositionally biased region" description="Acidic residues" evidence="1">
    <location>
        <begin position="1776"/>
        <end position="1786"/>
    </location>
</feature>
<feature type="region of interest" description="Disordered" evidence="1">
    <location>
        <begin position="163"/>
        <end position="199"/>
    </location>
</feature>
<proteinExistence type="predicted"/>
<feature type="compositionally biased region" description="Low complexity" evidence="1">
    <location>
        <begin position="1844"/>
        <end position="1854"/>
    </location>
</feature>
<feature type="compositionally biased region" description="Polar residues" evidence="1">
    <location>
        <begin position="598"/>
        <end position="621"/>
    </location>
</feature>
<dbReference type="OrthoDB" id="10650100at2759"/>
<keyword evidence="3" id="KW-1185">Reference proteome</keyword>
<feature type="region of interest" description="Disordered" evidence="1">
    <location>
        <begin position="1659"/>
        <end position="1678"/>
    </location>
</feature>
<feature type="compositionally biased region" description="Low complexity" evidence="1">
    <location>
        <begin position="1959"/>
        <end position="1969"/>
    </location>
</feature>
<feature type="compositionally biased region" description="Basic and acidic residues" evidence="1">
    <location>
        <begin position="1010"/>
        <end position="1023"/>
    </location>
</feature>
<dbReference type="Proteomes" id="UP000594260">
    <property type="component" value="Unplaced"/>
</dbReference>
<dbReference type="InParanoid" id="A0A7M7JYI8"/>